<keyword evidence="8" id="KW-0511">Multifunctional enzyme</keyword>
<dbReference type="GO" id="GO:0008360">
    <property type="term" value="P:regulation of cell shape"/>
    <property type="evidence" value="ECO:0007669"/>
    <property type="project" value="UniProtKB-KW"/>
</dbReference>
<dbReference type="GO" id="GO:0004180">
    <property type="term" value="F:carboxypeptidase activity"/>
    <property type="evidence" value="ECO:0007669"/>
    <property type="project" value="UniProtKB-KW"/>
</dbReference>
<keyword evidence="6" id="KW-0133">Cell shape</keyword>
<comment type="catalytic activity">
    <reaction evidence="11">
        <text>[GlcNAc-(1-&gt;4)-Mur2Ac(oyl-L-Ala-gamma-D-Glu-L-Lys-D-Ala-D-Ala)](n)-di-trans,octa-cis-undecaprenyl diphosphate + beta-D-GlcNAc-(1-&gt;4)-Mur2Ac(oyl-L-Ala-gamma-D-Glu-L-Lys-D-Ala-D-Ala)-di-trans,octa-cis-undecaprenyl diphosphate = [GlcNAc-(1-&gt;4)-Mur2Ac(oyl-L-Ala-gamma-D-Glu-L-Lys-D-Ala-D-Ala)](n+1)-di-trans,octa-cis-undecaprenyl diphosphate + di-trans,octa-cis-undecaprenyl diphosphate + H(+)</text>
        <dbReference type="Rhea" id="RHEA:23708"/>
        <dbReference type="Rhea" id="RHEA-COMP:9602"/>
        <dbReference type="Rhea" id="RHEA-COMP:9603"/>
        <dbReference type="ChEBI" id="CHEBI:15378"/>
        <dbReference type="ChEBI" id="CHEBI:58405"/>
        <dbReference type="ChEBI" id="CHEBI:60033"/>
        <dbReference type="ChEBI" id="CHEBI:78435"/>
        <dbReference type="EC" id="2.4.99.28"/>
    </reaction>
</comment>
<dbReference type="GO" id="GO:0009252">
    <property type="term" value="P:peptidoglycan biosynthetic process"/>
    <property type="evidence" value="ECO:0007669"/>
    <property type="project" value="UniProtKB-KW"/>
</dbReference>
<keyword evidence="12" id="KW-0812">Transmembrane</keyword>
<feature type="domain" description="Glycosyl transferase family 51" evidence="13">
    <location>
        <begin position="89"/>
        <end position="263"/>
    </location>
</feature>
<feature type="transmembrane region" description="Helical" evidence="12">
    <location>
        <begin position="33"/>
        <end position="64"/>
    </location>
</feature>
<dbReference type="EC" id="2.4.99.28" evidence="10"/>
<evidence type="ECO:0000256" key="8">
    <source>
        <dbReference type="ARBA" id="ARBA00023268"/>
    </source>
</evidence>
<dbReference type="GO" id="GO:0006508">
    <property type="term" value="P:proteolysis"/>
    <property type="evidence" value="ECO:0007669"/>
    <property type="project" value="UniProtKB-KW"/>
</dbReference>
<evidence type="ECO:0000256" key="3">
    <source>
        <dbReference type="ARBA" id="ARBA00022676"/>
    </source>
</evidence>
<keyword evidence="7" id="KW-0573">Peptidoglycan synthesis</keyword>
<evidence type="ECO:0000256" key="2">
    <source>
        <dbReference type="ARBA" id="ARBA00022670"/>
    </source>
</evidence>
<evidence type="ECO:0000256" key="4">
    <source>
        <dbReference type="ARBA" id="ARBA00022679"/>
    </source>
</evidence>
<evidence type="ECO:0000256" key="1">
    <source>
        <dbReference type="ARBA" id="ARBA00022645"/>
    </source>
</evidence>
<feature type="non-terminal residue" evidence="14">
    <location>
        <position position="381"/>
    </location>
</feature>
<gene>
    <name evidence="14" type="ORF">METZ01_LOCUS268606</name>
</gene>
<dbReference type="Gene3D" id="1.10.3810.10">
    <property type="entry name" value="Biosynthetic peptidoglycan transglycosylase-like"/>
    <property type="match status" value="1"/>
</dbReference>
<dbReference type="InterPro" id="IPR023346">
    <property type="entry name" value="Lysozyme-like_dom_sf"/>
</dbReference>
<keyword evidence="5" id="KW-0378">Hydrolase</keyword>
<reference evidence="14" key="1">
    <citation type="submission" date="2018-05" db="EMBL/GenBank/DDBJ databases">
        <authorList>
            <person name="Lanie J.A."/>
            <person name="Ng W.-L."/>
            <person name="Kazmierczak K.M."/>
            <person name="Andrzejewski T.M."/>
            <person name="Davidsen T.M."/>
            <person name="Wayne K.J."/>
            <person name="Tettelin H."/>
            <person name="Glass J.I."/>
            <person name="Rusch D."/>
            <person name="Podicherti R."/>
            <person name="Tsui H.-C.T."/>
            <person name="Winkler M.E."/>
        </authorList>
    </citation>
    <scope>NUCLEOTIDE SEQUENCE</scope>
</reference>
<keyword evidence="3" id="KW-0328">Glycosyltransferase</keyword>
<dbReference type="AlphaFoldDB" id="A0A382JWN6"/>
<dbReference type="EMBL" id="UINC01076509">
    <property type="protein sequence ID" value="SVC15752.1"/>
    <property type="molecule type" value="Genomic_DNA"/>
</dbReference>
<proteinExistence type="predicted"/>
<dbReference type="GO" id="GO:0071555">
    <property type="term" value="P:cell wall organization"/>
    <property type="evidence" value="ECO:0007669"/>
    <property type="project" value="UniProtKB-KW"/>
</dbReference>
<evidence type="ECO:0000259" key="13">
    <source>
        <dbReference type="Pfam" id="PF00912"/>
    </source>
</evidence>
<dbReference type="FunFam" id="1.10.3810.10:FF:000001">
    <property type="entry name" value="Penicillin-binding protein 1A"/>
    <property type="match status" value="1"/>
</dbReference>
<organism evidence="14">
    <name type="scientific">marine metagenome</name>
    <dbReference type="NCBI Taxonomy" id="408172"/>
    <lineage>
        <taxon>unclassified sequences</taxon>
        <taxon>metagenomes</taxon>
        <taxon>ecological metagenomes</taxon>
    </lineage>
</organism>
<dbReference type="SUPFAM" id="SSF56601">
    <property type="entry name" value="beta-lactamase/transpeptidase-like"/>
    <property type="match status" value="1"/>
</dbReference>
<dbReference type="Gene3D" id="3.40.710.10">
    <property type="entry name" value="DD-peptidase/beta-lactamase superfamily"/>
    <property type="match status" value="1"/>
</dbReference>
<evidence type="ECO:0000256" key="6">
    <source>
        <dbReference type="ARBA" id="ARBA00022960"/>
    </source>
</evidence>
<sequence>MNIIKLANSKATVKQPIKIANRKRRKKHQKRSAFLRSAGFFIKWSVVASIWCALVLGVAVIFFAHDLPSIDTALSEFRKPVITLLAANGKEIAKIGQVRGTIVQYKDLPVYLLQAIIATEDRRYFDHLGIDLVGIARAAIANIRAGRIIQGGSTLTQQAAKNLFLSPERTLKRKVQEILLALWLEWNFTKHQIFTIYLNRVYLGAGTYGVEAASKKYFGKSATSINLYQSALIAGLLKAPSRLNPLINLKGATKRAQQVLTNMVSAGYLKEGRALTAKNPRFGLVRADESKRYGQYFIDWVVERLPSYVGPSAGDITVKTTLDTHIQIIAEKKLEGILARHGESLKVSEGAFLVLAPNGAIRALVGGRSYAKSQFNRATQA</sequence>
<keyword evidence="9" id="KW-0961">Cell wall biogenesis/degradation</keyword>
<keyword evidence="4" id="KW-0808">Transferase</keyword>
<evidence type="ECO:0000256" key="9">
    <source>
        <dbReference type="ARBA" id="ARBA00023316"/>
    </source>
</evidence>
<keyword evidence="2" id="KW-0645">Protease</keyword>
<dbReference type="PANTHER" id="PTHR32282:SF33">
    <property type="entry name" value="PEPTIDOGLYCAN GLYCOSYLTRANSFERASE"/>
    <property type="match status" value="1"/>
</dbReference>
<keyword evidence="12" id="KW-0472">Membrane</keyword>
<dbReference type="Pfam" id="PF00912">
    <property type="entry name" value="Transgly"/>
    <property type="match status" value="1"/>
</dbReference>
<name>A0A382JWN6_9ZZZZ</name>
<dbReference type="GO" id="GO:0030288">
    <property type="term" value="C:outer membrane-bounded periplasmic space"/>
    <property type="evidence" value="ECO:0007669"/>
    <property type="project" value="TreeGrafter"/>
</dbReference>
<keyword evidence="1" id="KW-0121">Carboxypeptidase</keyword>
<dbReference type="PANTHER" id="PTHR32282">
    <property type="entry name" value="BINDING PROTEIN TRANSPEPTIDASE, PUTATIVE-RELATED"/>
    <property type="match status" value="1"/>
</dbReference>
<evidence type="ECO:0000256" key="11">
    <source>
        <dbReference type="ARBA" id="ARBA00049902"/>
    </source>
</evidence>
<protein>
    <recommendedName>
        <fullName evidence="10">peptidoglycan glycosyltransferase</fullName>
        <ecNumber evidence="10">2.4.99.28</ecNumber>
    </recommendedName>
</protein>
<dbReference type="InterPro" id="IPR050396">
    <property type="entry name" value="Glycosyltr_51/Transpeptidase"/>
</dbReference>
<accession>A0A382JWN6</accession>
<evidence type="ECO:0000256" key="7">
    <source>
        <dbReference type="ARBA" id="ARBA00022984"/>
    </source>
</evidence>
<dbReference type="GO" id="GO:0008955">
    <property type="term" value="F:peptidoglycan glycosyltransferase activity"/>
    <property type="evidence" value="ECO:0007669"/>
    <property type="project" value="UniProtKB-EC"/>
</dbReference>
<keyword evidence="12" id="KW-1133">Transmembrane helix</keyword>
<dbReference type="SUPFAM" id="SSF53955">
    <property type="entry name" value="Lysozyme-like"/>
    <property type="match status" value="1"/>
</dbReference>
<dbReference type="InterPro" id="IPR012338">
    <property type="entry name" value="Beta-lactam/transpept-like"/>
</dbReference>
<evidence type="ECO:0000256" key="5">
    <source>
        <dbReference type="ARBA" id="ARBA00022801"/>
    </source>
</evidence>
<dbReference type="InterPro" id="IPR001264">
    <property type="entry name" value="Glyco_trans_51"/>
</dbReference>
<dbReference type="InterPro" id="IPR036950">
    <property type="entry name" value="PBP_transglycosylase"/>
</dbReference>
<evidence type="ECO:0000256" key="10">
    <source>
        <dbReference type="ARBA" id="ARBA00044770"/>
    </source>
</evidence>
<evidence type="ECO:0000256" key="12">
    <source>
        <dbReference type="SAM" id="Phobius"/>
    </source>
</evidence>
<evidence type="ECO:0000313" key="14">
    <source>
        <dbReference type="EMBL" id="SVC15752.1"/>
    </source>
</evidence>